<name>A0ACD0NXK5_9BASI</name>
<evidence type="ECO:0000313" key="1">
    <source>
        <dbReference type="EMBL" id="PWN50454.1"/>
    </source>
</evidence>
<proteinExistence type="predicted"/>
<accession>A0ACD0NXK5</accession>
<dbReference type="EMBL" id="KZ819930">
    <property type="protein sequence ID" value="PWN50454.1"/>
    <property type="molecule type" value="Genomic_DNA"/>
</dbReference>
<reference evidence="1 2" key="1">
    <citation type="journal article" date="2018" name="Mol. Biol. Evol.">
        <title>Broad Genomic Sampling Reveals a Smut Pathogenic Ancestry of the Fungal Clade Ustilaginomycotina.</title>
        <authorList>
            <person name="Kijpornyongpan T."/>
            <person name="Mondo S.J."/>
            <person name="Barry K."/>
            <person name="Sandor L."/>
            <person name="Lee J."/>
            <person name="Lipzen A."/>
            <person name="Pangilinan J."/>
            <person name="LaButti K."/>
            <person name="Hainaut M."/>
            <person name="Henrissat B."/>
            <person name="Grigoriev I.V."/>
            <person name="Spatafora J.W."/>
            <person name="Aime M.C."/>
        </authorList>
    </citation>
    <scope>NUCLEOTIDE SEQUENCE [LARGE SCALE GENOMIC DNA]</scope>
    <source>
        <strain evidence="1 2">SA 807</strain>
    </source>
</reference>
<keyword evidence="2" id="KW-1185">Reference proteome</keyword>
<evidence type="ECO:0000313" key="2">
    <source>
        <dbReference type="Proteomes" id="UP000245626"/>
    </source>
</evidence>
<gene>
    <name evidence="1" type="ORF">IE53DRAFT_95073</name>
</gene>
<dbReference type="Proteomes" id="UP000245626">
    <property type="component" value="Unassembled WGS sequence"/>
</dbReference>
<sequence length="95" mass="10661">MKGSVRKMGESYSPIQSKCSCWSAPREQEMWENGRRGGKWRRGFVGEAKDWRWWGERTGGGRGRKGERDGRCRMQDAGCCCCLLACLLAVGKGSP</sequence>
<protein>
    <submittedName>
        <fullName evidence="1">Uncharacterized protein</fullName>
    </submittedName>
</protein>
<organism evidence="1 2">
    <name type="scientific">Violaceomyces palustris</name>
    <dbReference type="NCBI Taxonomy" id="1673888"/>
    <lineage>
        <taxon>Eukaryota</taxon>
        <taxon>Fungi</taxon>
        <taxon>Dikarya</taxon>
        <taxon>Basidiomycota</taxon>
        <taxon>Ustilaginomycotina</taxon>
        <taxon>Ustilaginomycetes</taxon>
        <taxon>Violaceomycetales</taxon>
        <taxon>Violaceomycetaceae</taxon>
        <taxon>Violaceomyces</taxon>
    </lineage>
</organism>